<dbReference type="InterPro" id="IPR011257">
    <property type="entry name" value="DNA_glycosylase"/>
</dbReference>
<dbReference type="EMBL" id="AE016816">
    <property type="protein sequence ID" value="AAS51504.1"/>
    <property type="molecule type" value="Genomic_DNA"/>
</dbReference>
<dbReference type="AlphaFoldDB" id="Q75BJ3"/>
<evidence type="ECO:0000313" key="11">
    <source>
        <dbReference type="Proteomes" id="UP000000591"/>
    </source>
</evidence>
<accession>Q75BJ3</accession>
<dbReference type="HAMAP" id="MF_03183">
    <property type="entry name" value="Endonuclease_III_Nth"/>
    <property type="match status" value="1"/>
</dbReference>
<dbReference type="FunFam" id="1.10.1670.10:FF:000021">
    <property type="entry name" value="Endonuclease III homolog"/>
    <property type="match status" value="1"/>
</dbReference>
<dbReference type="GO" id="GO:0003906">
    <property type="term" value="F:DNA-(apurinic or apyrimidinic site) endonuclease activity"/>
    <property type="evidence" value="ECO:0000318"/>
    <property type="project" value="GO_Central"/>
</dbReference>
<evidence type="ECO:0000256" key="4">
    <source>
        <dbReference type="ARBA" id="ARBA00023204"/>
    </source>
</evidence>
<dbReference type="GO" id="GO:0005739">
    <property type="term" value="C:mitochondrion"/>
    <property type="evidence" value="ECO:0007669"/>
    <property type="project" value="UniProtKB-SubCell"/>
</dbReference>
<dbReference type="OrthoDB" id="2099276at2759"/>
<dbReference type="KEGG" id="ago:AGOS_ACR278W"/>
<gene>
    <name evidence="8" type="primary">NTG1</name>
    <name evidence="10" type="ORF">AGOS_ACR278W</name>
</gene>
<keyword evidence="2 8" id="KW-0227">DNA damage</keyword>
<dbReference type="PANTHER" id="PTHR43286:SF1">
    <property type="entry name" value="ENDONUCLEASE III-LIKE PROTEIN 1"/>
    <property type="match status" value="1"/>
</dbReference>
<dbReference type="InterPro" id="IPR003265">
    <property type="entry name" value="HhH-GPD_domain"/>
</dbReference>
<dbReference type="STRING" id="284811.Q75BJ3"/>
<dbReference type="GO" id="GO:0006285">
    <property type="term" value="P:base-excision repair, AP site formation"/>
    <property type="evidence" value="ECO:0000318"/>
    <property type="project" value="GO_Central"/>
</dbReference>
<keyword evidence="8" id="KW-0496">Mitochondrion</keyword>
<sequence length="367" mass="41529">MAVLRRVKRPRVDIEVERVSKYFKKEESLSTELADVSDSQVSINAIKAMEAPEFFNYVESRTIDLLPVDRKLEDNNRFPPNFVGIYSKVRLMRSKIITPVDTVGCASLPLTLNEKYGILKDQIKPLHYRLQLLVALMLSAQTKDETNAIAMNNLMDYCMNNIGIKEGITLEALLQIEEKQLDTLIHPVGFHRKKAAYIKRAMPMLQEEFGGDVPTTIEGFNSLPGVGNKIGFLALQKSWGIVAGIGVDVHVDRLSKMWRWVDAKKCKTPEHTRKALEEWVPRELWNEINPLLVGFGQVICPSRGKRCDLCLANDICNNVDRKLVKLRNFNESPASLRGDHSQLLTHLQHTLVASGSAAPRIKKEETE</sequence>
<feature type="domain" description="HhH-GPD" evidence="9">
    <location>
        <begin position="138"/>
        <end position="298"/>
    </location>
</feature>
<comment type="caution">
    <text evidence="8">Lacks conserved residue(s) required for the propagation of feature annotation.</text>
</comment>
<reference evidence="11" key="2">
    <citation type="journal article" date="2013" name="G3 (Bethesda)">
        <title>Genomes of Ashbya fungi isolated from insects reveal four mating-type loci, numerous translocations, lack of transposons, and distinct gene duplications.</title>
        <authorList>
            <person name="Dietrich F.S."/>
            <person name="Voegeli S."/>
            <person name="Kuo S."/>
            <person name="Philippsen P."/>
        </authorList>
    </citation>
    <scope>GENOME REANNOTATION</scope>
    <source>
        <strain evidence="11">ATCC 10895 / CBS 109.51 / FGSC 9923 / NRRL Y-1056</strain>
    </source>
</reference>
<dbReference type="RefSeq" id="NP_983680.1">
    <property type="nucleotide sequence ID" value="NM_209033.1"/>
</dbReference>
<keyword evidence="8" id="KW-0539">Nucleus</keyword>
<evidence type="ECO:0000256" key="8">
    <source>
        <dbReference type="HAMAP-Rule" id="MF_03183"/>
    </source>
</evidence>
<organism evidence="10 11">
    <name type="scientific">Eremothecium gossypii (strain ATCC 10895 / CBS 109.51 / FGSC 9923 / NRRL Y-1056)</name>
    <name type="common">Yeast</name>
    <name type="synonym">Ashbya gossypii</name>
    <dbReference type="NCBI Taxonomy" id="284811"/>
    <lineage>
        <taxon>Eukaryota</taxon>
        <taxon>Fungi</taxon>
        <taxon>Dikarya</taxon>
        <taxon>Ascomycota</taxon>
        <taxon>Saccharomycotina</taxon>
        <taxon>Saccharomycetes</taxon>
        <taxon>Saccharomycetales</taxon>
        <taxon>Saccharomycetaceae</taxon>
        <taxon>Eremothecium</taxon>
    </lineage>
</organism>
<dbReference type="SMART" id="SM00478">
    <property type="entry name" value="ENDO3c"/>
    <property type="match status" value="1"/>
</dbReference>
<protein>
    <recommendedName>
        <fullName evidence="8">Endonuclease III homolog</fullName>
        <ecNumber evidence="8">3.2.2.-</ecNumber>
        <ecNumber evidence="8">4.2.99.18</ecNumber>
    </recommendedName>
    <alternativeName>
        <fullName evidence="8">Bifunctional DNA N-glycosylase/DNA-(apurinic or apyrimidinic site) lyase</fullName>
        <shortName evidence="8">DNA glycosylase/AP lyase</shortName>
    </alternativeName>
</protein>
<dbReference type="EC" id="4.2.99.18" evidence="8"/>
<dbReference type="CDD" id="cd00056">
    <property type="entry name" value="ENDO3c"/>
    <property type="match status" value="1"/>
</dbReference>
<dbReference type="Gene3D" id="1.10.1670.10">
    <property type="entry name" value="Helix-hairpin-Helix base-excision DNA repair enzymes (C-terminal)"/>
    <property type="match status" value="1"/>
</dbReference>
<dbReference type="InterPro" id="IPR030841">
    <property type="entry name" value="NTH1"/>
</dbReference>
<evidence type="ECO:0000256" key="6">
    <source>
        <dbReference type="ARBA" id="ARBA00023295"/>
    </source>
</evidence>
<dbReference type="PANTHER" id="PTHR43286">
    <property type="entry name" value="ENDONUCLEASE III-LIKE PROTEIN 1"/>
    <property type="match status" value="1"/>
</dbReference>
<proteinExistence type="inferred from homology"/>
<dbReference type="Pfam" id="PF00730">
    <property type="entry name" value="HhH-GPD"/>
    <property type="match status" value="1"/>
</dbReference>
<dbReference type="GO" id="GO:0006289">
    <property type="term" value="P:nucleotide-excision repair"/>
    <property type="evidence" value="ECO:0000318"/>
    <property type="project" value="GO_Central"/>
</dbReference>
<evidence type="ECO:0000256" key="3">
    <source>
        <dbReference type="ARBA" id="ARBA00022801"/>
    </source>
</evidence>
<comment type="catalytic activity">
    <reaction evidence="7 8">
        <text>2'-deoxyribonucleotide-(2'-deoxyribose 5'-phosphate)-2'-deoxyribonucleotide-DNA = a 3'-end 2'-deoxyribonucleotide-(2,3-dehydro-2,3-deoxyribose 5'-phosphate)-DNA + a 5'-end 5'-phospho-2'-deoxyribonucleoside-DNA + H(+)</text>
        <dbReference type="Rhea" id="RHEA:66592"/>
        <dbReference type="Rhea" id="RHEA-COMP:13180"/>
        <dbReference type="Rhea" id="RHEA-COMP:16897"/>
        <dbReference type="Rhea" id="RHEA-COMP:17067"/>
        <dbReference type="ChEBI" id="CHEBI:15378"/>
        <dbReference type="ChEBI" id="CHEBI:136412"/>
        <dbReference type="ChEBI" id="CHEBI:157695"/>
        <dbReference type="ChEBI" id="CHEBI:167181"/>
        <dbReference type="EC" id="4.2.99.18"/>
    </reaction>
</comment>
<dbReference type="GO" id="GO:0005634">
    <property type="term" value="C:nucleus"/>
    <property type="evidence" value="ECO:0000318"/>
    <property type="project" value="GO_Central"/>
</dbReference>
<dbReference type="InParanoid" id="Q75BJ3"/>
<feature type="active site" description="Nucleophile; for N-glycosylase activity" evidence="8">
    <location>
        <position position="237"/>
    </location>
</feature>
<keyword evidence="6 8" id="KW-0326">Glycosidase</keyword>
<dbReference type="GO" id="GO:0003677">
    <property type="term" value="F:DNA binding"/>
    <property type="evidence" value="ECO:0007669"/>
    <property type="project" value="UniProtKB-UniRule"/>
</dbReference>
<dbReference type="SUPFAM" id="SSF48150">
    <property type="entry name" value="DNA-glycosylase"/>
    <property type="match status" value="1"/>
</dbReference>
<dbReference type="EC" id="3.2.2.-" evidence="8"/>
<evidence type="ECO:0000256" key="5">
    <source>
        <dbReference type="ARBA" id="ARBA00023239"/>
    </source>
</evidence>
<comment type="subcellular location">
    <subcellularLocation>
        <location evidence="8">Nucleus</location>
    </subcellularLocation>
    <subcellularLocation>
        <location evidence="8">Mitochondrion</location>
    </subcellularLocation>
</comment>
<dbReference type="FunCoup" id="Q75BJ3">
    <property type="interactions" value="359"/>
</dbReference>
<evidence type="ECO:0000313" key="10">
    <source>
        <dbReference type="EMBL" id="AAS51504.1"/>
    </source>
</evidence>
<dbReference type="HOGENOM" id="CLU_012862_4_3_1"/>
<dbReference type="OMA" id="RGKRCDL"/>
<keyword evidence="3 8" id="KW-0378">Hydrolase</keyword>
<reference evidence="10 11" key="1">
    <citation type="journal article" date="2004" name="Science">
        <title>The Ashbya gossypii genome as a tool for mapping the ancient Saccharomyces cerevisiae genome.</title>
        <authorList>
            <person name="Dietrich F.S."/>
            <person name="Voegeli S."/>
            <person name="Brachat S."/>
            <person name="Lerch A."/>
            <person name="Gates K."/>
            <person name="Steiner S."/>
            <person name="Mohr C."/>
            <person name="Pohlmann R."/>
            <person name="Luedi P."/>
            <person name="Choi S."/>
            <person name="Wing R.A."/>
            <person name="Flavier A."/>
            <person name="Gaffney T.D."/>
            <person name="Philippsen P."/>
        </authorList>
    </citation>
    <scope>NUCLEOTIDE SEQUENCE [LARGE SCALE GENOMIC DNA]</scope>
    <source>
        <strain evidence="11">ATCC 10895 / CBS 109.51 / FGSC 9923 / NRRL Y-1056</strain>
    </source>
</reference>
<dbReference type="FunFam" id="1.10.340.30:FF:000001">
    <property type="entry name" value="Endonuclease III"/>
    <property type="match status" value="1"/>
</dbReference>
<evidence type="ECO:0000256" key="2">
    <source>
        <dbReference type="ARBA" id="ARBA00022763"/>
    </source>
</evidence>
<evidence type="ECO:0000256" key="1">
    <source>
        <dbReference type="ARBA" id="ARBA00008343"/>
    </source>
</evidence>
<evidence type="ECO:0000259" key="9">
    <source>
        <dbReference type="SMART" id="SM00478"/>
    </source>
</evidence>
<keyword evidence="4 8" id="KW-0234">DNA repair</keyword>
<comment type="function">
    <text evidence="8">Bifunctional DNA N-glycosylase with associated apurinic/apyrimidinic (AP) lyase function that catalyzes the first step in base excision repair (BER), the primary repair pathway for the repair of oxidative DNA damage. The DNA N-glycosylase activity releases the damaged DNA base from DNA by cleaving the N-glycosidic bond, leaving an AP site. The AP lyase activity cleaves the phosphodiester bond 3' to the AP site by a beta-elimination. Primarily recognizes and repairs oxidative base damage of pyrimidines.</text>
</comment>
<evidence type="ECO:0000256" key="7">
    <source>
        <dbReference type="ARBA" id="ARBA00044632"/>
    </source>
</evidence>
<dbReference type="GeneID" id="4619815"/>
<name>Q75BJ3_EREGS</name>
<dbReference type="GO" id="GO:0000703">
    <property type="term" value="F:oxidized pyrimidine nucleobase lesion DNA N-glycosylase activity"/>
    <property type="evidence" value="ECO:0000318"/>
    <property type="project" value="GO_Central"/>
</dbReference>
<dbReference type="GO" id="GO:0140078">
    <property type="term" value="F:class I DNA-(apurinic or apyrimidinic site) endonuclease activity"/>
    <property type="evidence" value="ECO:0007669"/>
    <property type="project" value="UniProtKB-EC"/>
</dbReference>
<dbReference type="InterPro" id="IPR023170">
    <property type="entry name" value="HhH_base_excis_C"/>
</dbReference>
<dbReference type="Proteomes" id="UP000000591">
    <property type="component" value="Chromosome III"/>
</dbReference>
<dbReference type="eggNOG" id="KOG1921">
    <property type="taxonomic scope" value="Eukaryota"/>
</dbReference>
<dbReference type="Gene3D" id="1.10.340.30">
    <property type="entry name" value="Hypothetical protein, domain 2"/>
    <property type="match status" value="1"/>
</dbReference>
<keyword evidence="11" id="KW-1185">Reference proteome</keyword>
<keyword evidence="5 8" id="KW-0456">Lyase</keyword>
<comment type="similarity">
    <text evidence="1 8">Belongs to the Nth/MutY family.</text>
</comment>